<dbReference type="AlphaFoldDB" id="A0A381PUU5"/>
<evidence type="ECO:0000313" key="1">
    <source>
        <dbReference type="EMBL" id="SUZ69213.1"/>
    </source>
</evidence>
<sequence length="78" mass="8746">MSAQSIVYRGSWPGKWSDLVSRFCARHELHLETAEGVEEVHEFVNRAFPSCLVLEGTSDTEEAFALCSDLKFDAPFGH</sequence>
<gene>
    <name evidence="1" type="ORF">METZ01_LOCUS22067</name>
</gene>
<reference evidence="1" key="1">
    <citation type="submission" date="2018-05" db="EMBL/GenBank/DDBJ databases">
        <authorList>
            <person name="Lanie J.A."/>
            <person name="Ng W.-L."/>
            <person name="Kazmierczak K.M."/>
            <person name="Andrzejewski T.M."/>
            <person name="Davidsen T.M."/>
            <person name="Wayne K.J."/>
            <person name="Tettelin H."/>
            <person name="Glass J.I."/>
            <person name="Rusch D."/>
            <person name="Podicherti R."/>
            <person name="Tsui H.-C.T."/>
            <person name="Winkler M.E."/>
        </authorList>
    </citation>
    <scope>NUCLEOTIDE SEQUENCE</scope>
</reference>
<protein>
    <submittedName>
        <fullName evidence="1">Uncharacterized protein</fullName>
    </submittedName>
</protein>
<accession>A0A381PUU5</accession>
<name>A0A381PUU5_9ZZZZ</name>
<proteinExistence type="predicted"/>
<organism evidence="1">
    <name type="scientific">marine metagenome</name>
    <dbReference type="NCBI Taxonomy" id="408172"/>
    <lineage>
        <taxon>unclassified sequences</taxon>
        <taxon>metagenomes</taxon>
        <taxon>ecological metagenomes</taxon>
    </lineage>
</organism>
<dbReference type="EMBL" id="UINC01001055">
    <property type="protein sequence ID" value="SUZ69213.1"/>
    <property type="molecule type" value="Genomic_DNA"/>
</dbReference>